<accession>A0A366H3C2</accession>
<gene>
    <name evidence="1" type="ORF">DES53_11742</name>
</gene>
<dbReference type="EMBL" id="QNRR01000017">
    <property type="protein sequence ID" value="RBP36342.1"/>
    <property type="molecule type" value="Genomic_DNA"/>
</dbReference>
<proteinExistence type="predicted"/>
<evidence type="ECO:0000313" key="1">
    <source>
        <dbReference type="EMBL" id="RBP36342.1"/>
    </source>
</evidence>
<organism evidence="1 2">
    <name type="scientific">Roseimicrobium gellanilyticum</name>
    <dbReference type="NCBI Taxonomy" id="748857"/>
    <lineage>
        <taxon>Bacteria</taxon>
        <taxon>Pseudomonadati</taxon>
        <taxon>Verrucomicrobiota</taxon>
        <taxon>Verrucomicrobiia</taxon>
        <taxon>Verrucomicrobiales</taxon>
        <taxon>Verrucomicrobiaceae</taxon>
        <taxon>Roseimicrobium</taxon>
    </lineage>
</organism>
<reference evidence="1 2" key="1">
    <citation type="submission" date="2018-06" db="EMBL/GenBank/DDBJ databases">
        <title>Genomic Encyclopedia of Type Strains, Phase IV (KMG-IV): sequencing the most valuable type-strain genomes for metagenomic binning, comparative biology and taxonomic classification.</title>
        <authorList>
            <person name="Goeker M."/>
        </authorList>
    </citation>
    <scope>NUCLEOTIDE SEQUENCE [LARGE SCALE GENOMIC DNA]</scope>
    <source>
        <strain evidence="1 2">DSM 25532</strain>
    </source>
</reference>
<keyword evidence="2" id="KW-1185">Reference proteome</keyword>
<sequence>MLAAHRWSEGENGGDQWTCSTTREYGFIRFPTGGGTLVRFGLLE</sequence>
<evidence type="ECO:0000313" key="2">
    <source>
        <dbReference type="Proteomes" id="UP000253426"/>
    </source>
</evidence>
<dbReference type="AlphaFoldDB" id="A0A366H3C2"/>
<comment type="caution">
    <text evidence="1">The sequence shown here is derived from an EMBL/GenBank/DDBJ whole genome shotgun (WGS) entry which is preliminary data.</text>
</comment>
<name>A0A366H3C2_9BACT</name>
<dbReference type="Proteomes" id="UP000253426">
    <property type="component" value="Unassembled WGS sequence"/>
</dbReference>
<protein>
    <submittedName>
        <fullName evidence="1">Uncharacterized protein</fullName>
    </submittedName>
</protein>